<dbReference type="Pfam" id="PF13202">
    <property type="entry name" value="EF-hand_5"/>
    <property type="match status" value="2"/>
</dbReference>
<feature type="domain" description="EF-hand" evidence="3">
    <location>
        <begin position="200"/>
        <end position="235"/>
    </location>
</feature>
<dbReference type="SUPFAM" id="SSF47473">
    <property type="entry name" value="EF-hand"/>
    <property type="match status" value="2"/>
</dbReference>
<feature type="domain" description="EF-hand" evidence="3">
    <location>
        <begin position="21"/>
        <end position="56"/>
    </location>
</feature>
<feature type="chain" id="PRO_5002079309" evidence="2">
    <location>
        <begin position="20"/>
        <end position="247"/>
    </location>
</feature>
<proteinExistence type="predicted"/>
<evidence type="ECO:0000259" key="3">
    <source>
        <dbReference type="PROSITE" id="PS50222"/>
    </source>
</evidence>
<dbReference type="PROSITE" id="PS00018">
    <property type="entry name" value="EF_HAND_1"/>
    <property type="match status" value="3"/>
</dbReference>
<dbReference type="Pfam" id="PF13499">
    <property type="entry name" value="EF-hand_7"/>
    <property type="match status" value="2"/>
</dbReference>
<dbReference type="STRING" id="6265.A0A0B2UU60"/>
<keyword evidence="1" id="KW-0106">Calcium</keyword>
<dbReference type="InterPro" id="IPR002048">
    <property type="entry name" value="EF_hand_dom"/>
</dbReference>
<dbReference type="PANTHER" id="PTHR10827">
    <property type="entry name" value="RETICULOCALBIN"/>
    <property type="match status" value="1"/>
</dbReference>
<evidence type="ECO:0000256" key="1">
    <source>
        <dbReference type="ARBA" id="ARBA00022837"/>
    </source>
</evidence>
<sequence>MLRSLIGWALLYFCFATDASKTSDDNVVRFDDVDEDGNGKVTFNEFEHWHKKSEGSVSDQKLKTLFQSNDKNGDSALSIAEFVQVASELSGNPVRQVVQIFKKIDLNGDGIITLEESKQSGDPIVTRIMEGVFQVADVDHNGQITLNEFATVVENEDKPKTQAEQDKENAQRLLALIDHNVDRKLDVLEVHAFANINSKVTEAEVKEAFAYLDSDHDGYISSEELTHLHDKVAKLVHFKEAPPVHSN</sequence>
<evidence type="ECO:0000313" key="5">
    <source>
        <dbReference type="Proteomes" id="UP000031036"/>
    </source>
</evidence>
<evidence type="ECO:0000313" key="4">
    <source>
        <dbReference type="EMBL" id="KHN72938.1"/>
    </source>
</evidence>
<gene>
    <name evidence="4" type="primary">CALML5</name>
    <name evidence="4" type="ORF">Tcan_07760</name>
</gene>
<name>A0A0B2UU60_TOXCA</name>
<dbReference type="SMART" id="SM00054">
    <property type="entry name" value="EFh"/>
    <property type="match status" value="5"/>
</dbReference>
<dbReference type="Gene3D" id="1.10.238.10">
    <property type="entry name" value="EF-hand"/>
    <property type="match status" value="3"/>
</dbReference>
<feature type="domain" description="EF-hand" evidence="3">
    <location>
        <begin position="57"/>
        <end position="92"/>
    </location>
</feature>
<dbReference type="PANTHER" id="PTHR10827:SF52">
    <property type="entry name" value="IP16409P"/>
    <property type="match status" value="1"/>
</dbReference>
<dbReference type="OMA" id="EMSRRPV"/>
<keyword evidence="2" id="KW-0732">Signal</keyword>
<dbReference type="Proteomes" id="UP000031036">
    <property type="component" value="Unassembled WGS sequence"/>
</dbReference>
<dbReference type="PROSITE" id="PS50222">
    <property type="entry name" value="EF_HAND_2"/>
    <property type="match status" value="4"/>
</dbReference>
<dbReference type="OrthoDB" id="26525at2759"/>
<dbReference type="GO" id="GO:0005509">
    <property type="term" value="F:calcium ion binding"/>
    <property type="evidence" value="ECO:0007669"/>
    <property type="project" value="InterPro"/>
</dbReference>
<dbReference type="EMBL" id="JPKZ01003185">
    <property type="protein sequence ID" value="KHN72938.1"/>
    <property type="molecule type" value="Genomic_DNA"/>
</dbReference>
<keyword evidence="5" id="KW-1185">Reference proteome</keyword>
<dbReference type="InterPro" id="IPR018247">
    <property type="entry name" value="EF_Hand_1_Ca_BS"/>
</dbReference>
<protein>
    <submittedName>
        <fullName evidence="4">Calmodulin-like protein 5</fullName>
    </submittedName>
</protein>
<dbReference type="AlphaFoldDB" id="A0A0B2UU60"/>
<comment type="caution">
    <text evidence="4">The sequence shown here is derived from an EMBL/GenBank/DDBJ whole genome shotgun (WGS) entry which is preliminary data.</text>
</comment>
<dbReference type="GO" id="GO:0005783">
    <property type="term" value="C:endoplasmic reticulum"/>
    <property type="evidence" value="ECO:0007669"/>
    <property type="project" value="TreeGrafter"/>
</dbReference>
<organism evidence="4 5">
    <name type="scientific">Toxocara canis</name>
    <name type="common">Canine roundworm</name>
    <dbReference type="NCBI Taxonomy" id="6265"/>
    <lineage>
        <taxon>Eukaryota</taxon>
        <taxon>Metazoa</taxon>
        <taxon>Ecdysozoa</taxon>
        <taxon>Nematoda</taxon>
        <taxon>Chromadorea</taxon>
        <taxon>Rhabditida</taxon>
        <taxon>Spirurina</taxon>
        <taxon>Ascaridomorpha</taxon>
        <taxon>Ascaridoidea</taxon>
        <taxon>Toxocaridae</taxon>
        <taxon>Toxocara</taxon>
    </lineage>
</organism>
<accession>A0A0B2UU60</accession>
<feature type="signal peptide" evidence="2">
    <location>
        <begin position="1"/>
        <end position="19"/>
    </location>
</feature>
<evidence type="ECO:0000256" key="2">
    <source>
        <dbReference type="SAM" id="SignalP"/>
    </source>
</evidence>
<reference evidence="4 5" key="1">
    <citation type="submission" date="2014-11" db="EMBL/GenBank/DDBJ databases">
        <title>Genetic blueprint of the zoonotic pathogen Toxocara canis.</title>
        <authorList>
            <person name="Zhu X.-Q."/>
            <person name="Korhonen P.K."/>
            <person name="Cai H."/>
            <person name="Young N.D."/>
            <person name="Nejsum P."/>
            <person name="von Samson-Himmelstjerna G."/>
            <person name="Boag P.R."/>
            <person name="Tan P."/>
            <person name="Li Q."/>
            <person name="Min J."/>
            <person name="Yang Y."/>
            <person name="Wang X."/>
            <person name="Fang X."/>
            <person name="Hall R.S."/>
            <person name="Hofmann A."/>
            <person name="Sternberg P.W."/>
            <person name="Jex A.R."/>
            <person name="Gasser R.B."/>
        </authorList>
    </citation>
    <scope>NUCLEOTIDE SEQUENCE [LARGE SCALE GENOMIC DNA]</scope>
    <source>
        <strain evidence="4">PN_DK_2014</strain>
    </source>
</reference>
<dbReference type="InterPro" id="IPR011992">
    <property type="entry name" value="EF-hand-dom_pair"/>
</dbReference>
<feature type="domain" description="EF-hand" evidence="3">
    <location>
        <begin position="124"/>
        <end position="159"/>
    </location>
</feature>